<gene>
    <name evidence="2" type="ORF">TNCV_3385751</name>
</gene>
<reference evidence="2" key="1">
    <citation type="submission" date="2020-08" db="EMBL/GenBank/DDBJ databases">
        <title>Multicomponent nature underlies the extraordinary mechanical properties of spider dragline silk.</title>
        <authorList>
            <person name="Kono N."/>
            <person name="Nakamura H."/>
            <person name="Mori M."/>
            <person name="Yoshida Y."/>
            <person name="Ohtoshi R."/>
            <person name="Malay A.D."/>
            <person name="Moran D.A.P."/>
            <person name="Tomita M."/>
            <person name="Numata K."/>
            <person name="Arakawa K."/>
        </authorList>
    </citation>
    <scope>NUCLEOTIDE SEQUENCE</scope>
</reference>
<name>A0A8X6VQY3_TRICX</name>
<protein>
    <submittedName>
        <fullName evidence="2">Uncharacterized protein</fullName>
    </submittedName>
</protein>
<feature type="compositionally biased region" description="Polar residues" evidence="1">
    <location>
        <begin position="30"/>
        <end position="47"/>
    </location>
</feature>
<dbReference type="EMBL" id="BMAU01021347">
    <property type="protein sequence ID" value="GFY18084.1"/>
    <property type="molecule type" value="Genomic_DNA"/>
</dbReference>
<feature type="region of interest" description="Disordered" evidence="1">
    <location>
        <begin position="30"/>
        <end position="54"/>
    </location>
</feature>
<proteinExistence type="predicted"/>
<comment type="caution">
    <text evidence="2">The sequence shown here is derived from an EMBL/GenBank/DDBJ whole genome shotgun (WGS) entry which is preliminary data.</text>
</comment>
<accession>A0A8X6VQY3</accession>
<organism evidence="2 3">
    <name type="scientific">Trichonephila clavipes</name>
    <name type="common">Golden silk orbweaver</name>
    <name type="synonym">Nephila clavipes</name>
    <dbReference type="NCBI Taxonomy" id="2585209"/>
    <lineage>
        <taxon>Eukaryota</taxon>
        <taxon>Metazoa</taxon>
        <taxon>Ecdysozoa</taxon>
        <taxon>Arthropoda</taxon>
        <taxon>Chelicerata</taxon>
        <taxon>Arachnida</taxon>
        <taxon>Araneae</taxon>
        <taxon>Araneomorphae</taxon>
        <taxon>Entelegynae</taxon>
        <taxon>Araneoidea</taxon>
        <taxon>Nephilidae</taxon>
        <taxon>Trichonephila</taxon>
    </lineage>
</organism>
<sequence length="97" mass="10822">MITPIESSSMISSYPFSSFTPIESFKFTSLSNSSVKPSSAPTRSQNLKGRAGARRSKKVIIKKLIDVKMAQHRPKESSSVEYTTTEKDMIAYNVQED</sequence>
<dbReference type="Proteomes" id="UP000887159">
    <property type="component" value="Unassembled WGS sequence"/>
</dbReference>
<dbReference type="AlphaFoldDB" id="A0A8X6VQY3"/>
<evidence type="ECO:0000256" key="1">
    <source>
        <dbReference type="SAM" id="MobiDB-lite"/>
    </source>
</evidence>
<keyword evidence="3" id="KW-1185">Reference proteome</keyword>
<evidence type="ECO:0000313" key="3">
    <source>
        <dbReference type="Proteomes" id="UP000887159"/>
    </source>
</evidence>
<evidence type="ECO:0000313" key="2">
    <source>
        <dbReference type="EMBL" id="GFY18084.1"/>
    </source>
</evidence>